<dbReference type="InterPro" id="IPR025697">
    <property type="entry name" value="CLU_dom"/>
</dbReference>
<organism evidence="2 3">
    <name type="scientific">Protopolystoma xenopodis</name>
    <dbReference type="NCBI Taxonomy" id="117903"/>
    <lineage>
        <taxon>Eukaryota</taxon>
        <taxon>Metazoa</taxon>
        <taxon>Spiralia</taxon>
        <taxon>Lophotrochozoa</taxon>
        <taxon>Platyhelminthes</taxon>
        <taxon>Monogenea</taxon>
        <taxon>Polyopisthocotylea</taxon>
        <taxon>Polystomatidea</taxon>
        <taxon>Polystomatidae</taxon>
        <taxon>Protopolystoma</taxon>
    </lineage>
</organism>
<dbReference type="OrthoDB" id="1414216at2759"/>
<dbReference type="PANTHER" id="PTHR12601:SF6">
    <property type="entry name" value="CLUSTERED MITOCHONDRIA PROTEIN HOMOLOG"/>
    <property type="match status" value="1"/>
</dbReference>
<reference evidence="2" key="1">
    <citation type="submission" date="2018-11" db="EMBL/GenBank/DDBJ databases">
        <authorList>
            <consortium name="Pathogen Informatics"/>
        </authorList>
    </citation>
    <scope>NUCLEOTIDE SEQUENCE</scope>
</reference>
<dbReference type="Proteomes" id="UP000784294">
    <property type="component" value="Unassembled WGS sequence"/>
</dbReference>
<comment type="caution">
    <text evidence="2">The sequence shown here is derived from an EMBL/GenBank/DDBJ whole genome shotgun (WGS) entry which is preliminary data.</text>
</comment>
<name>A0A3S5BVJ4_9PLAT</name>
<protein>
    <recommendedName>
        <fullName evidence="1">Clu domain-containing protein</fullName>
    </recommendedName>
</protein>
<accession>A0A3S5BVJ4</accession>
<dbReference type="EMBL" id="CAAALY010272474">
    <property type="protein sequence ID" value="VEL42078.1"/>
    <property type="molecule type" value="Genomic_DNA"/>
</dbReference>
<sequence length="97" mass="11034">MFTYLFKISFRVLDASGSEVELFSSVDCKGILGKDSRTYILDLLRTFPPDANYLGGSGLPKQHRPMLPESLTRLGYPFTHRHLLATLRQELIEAFVE</sequence>
<evidence type="ECO:0000313" key="2">
    <source>
        <dbReference type="EMBL" id="VEL42078.1"/>
    </source>
</evidence>
<dbReference type="Pfam" id="PF13236">
    <property type="entry name" value="CLU"/>
    <property type="match status" value="1"/>
</dbReference>
<dbReference type="GO" id="GO:0048312">
    <property type="term" value="P:intracellular distribution of mitochondria"/>
    <property type="evidence" value="ECO:0007669"/>
    <property type="project" value="TreeGrafter"/>
</dbReference>
<proteinExistence type="predicted"/>
<dbReference type="PANTHER" id="PTHR12601">
    <property type="entry name" value="EUKARYOTIC TRANSLATION INITIATION FACTOR 3 SUBUNIT EIF-3"/>
    <property type="match status" value="1"/>
</dbReference>
<dbReference type="GO" id="GO:0003729">
    <property type="term" value="F:mRNA binding"/>
    <property type="evidence" value="ECO:0007669"/>
    <property type="project" value="TreeGrafter"/>
</dbReference>
<dbReference type="GO" id="GO:0005737">
    <property type="term" value="C:cytoplasm"/>
    <property type="evidence" value="ECO:0007669"/>
    <property type="project" value="TreeGrafter"/>
</dbReference>
<dbReference type="PROSITE" id="PS51823">
    <property type="entry name" value="CLU"/>
    <property type="match status" value="1"/>
</dbReference>
<feature type="domain" description="Clu" evidence="1">
    <location>
        <begin position="1"/>
        <end position="54"/>
    </location>
</feature>
<evidence type="ECO:0000259" key="1">
    <source>
        <dbReference type="PROSITE" id="PS51823"/>
    </source>
</evidence>
<keyword evidence="3" id="KW-1185">Reference proteome</keyword>
<evidence type="ECO:0000313" key="3">
    <source>
        <dbReference type="Proteomes" id="UP000784294"/>
    </source>
</evidence>
<dbReference type="AlphaFoldDB" id="A0A3S5BVJ4"/>
<dbReference type="InterPro" id="IPR027523">
    <property type="entry name" value="CLU_prot"/>
</dbReference>
<gene>
    <name evidence="2" type="ORF">PXEA_LOCUS35518</name>
</gene>